<evidence type="ECO:0000256" key="2">
    <source>
        <dbReference type="ARBA" id="ARBA00022475"/>
    </source>
</evidence>
<organism evidence="9 10">
    <name type="scientific">Prauserella muralis</name>
    <dbReference type="NCBI Taxonomy" id="588067"/>
    <lineage>
        <taxon>Bacteria</taxon>
        <taxon>Bacillati</taxon>
        <taxon>Actinomycetota</taxon>
        <taxon>Actinomycetes</taxon>
        <taxon>Pseudonocardiales</taxon>
        <taxon>Pseudonocardiaceae</taxon>
        <taxon>Prauserella</taxon>
    </lineage>
</organism>
<dbReference type="PANTHER" id="PTHR36115:SF6">
    <property type="entry name" value="PROLINE-RICH ANTIGEN HOMOLOG"/>
    <property type="match status" value="1"/>
</dbReference>
<reference evidence="9 10" key="1">
    <citation type="submission" date="2016-07" db="EMBL/GenBank/DDBJ databases">
        <title>Draft genome sequence of Prauserella muralis DSM 45305, isolated from a mould-covered wall in an indoor environment.</title>
        <authorList>
            <person name="Ruckert C."/>
            <person name="Albersmeier A."/>
            <person name="Jiang C.-L."/>
            <person name="Jiang Y."/>
            <person name="Kalinowski J."/>
            <person name="Schneider O."/>
            <person name="Winkler A."/>
            <person name="Zotchev S.B."/>
        </authorList>
    </citation>
    <scope>NUCLEOTIDE SEQUENCE [LARGE SCALE GENOMIC DNA]</scope>
    <source>
        <strain evidence="9 10">DSM 45305</strain>
    </source>
</reference>
<evidence type="ECO:0000256" key="7">
    <source>
        <dbReference type="SAM" id="Phobius"/>
    </source>
</evidence>
<evidence type="ECO:0000259" key="8">
    <source>
        <dbReference type="Pfam" id="PF06271"/>
    </source>
</evidence>
<dbReference type="InterPro" id="IPR010432">
    <property type="entry name" value="RDD"/>
</dbReference>
<evidence type="ECO:0000256" key="3">
    <source>
        <dbReference type="ARBA" id="ARBA00022692"/>
    </source>
</evidence>
<name>A0A2V4BBB1_9PSEU</name>
<evidence type="ECO:0000256" key="1">
    <source>
        <dbReference type="ARBA" id="ARBA00004651"/>
    </source>
</evidence>
<keyword evidence="4 7" id="KW-1133">Transmembrane helix</keyword>
<keyword evidence="3 7" id="KW-0812">Transmembrane</keyword>
<dbReference type="EMBL" id="MASW01000001">
    <property type="protein sequence ID" value="PXY32550.1"/>
    <property type="molecule type" value="Genomic_DNA"/>
</dbReference>
<feature type="compositionally biased region" description="Polar residues" evidence="6">
    <location>
        <begin position="8"/>
        <end position="21"/>
    </location>
</feature>
<proteinExistence type="predicted"/>
<evidence type="ECO:0000256" key="5">
    <source>
        <dbReference type="ARBA" id="ARBA00023136"/>
    </source>
</evidence>
<dbReference type="InterPro" id="IPR051791">
    <property type="entry name" value="Pra-immunoreactive"/>
</dbReference>
<dbReference type="PIRSF" id="PIRSF021697">
    <property type="entry name" value="UCP021697"/>
    <property type="match status" value="1"/>
</dbReference>
<dbReference type="OrthoDB" id="5187110at2"/>
<dbReference type="PANTHER" id="PTHR36115">
    <property type="entry name" value="PROLINE-RICH ANTIGEN HOMOLOG-RELATED"/>
    <property type="match status" value="1"/>
</dbReference>
<feature type="transmembrane region" description="Helical" evidence="7">
    <location>
        <begin position="79"/>
        <end position="101"/>
    </location>
</feature>
<gene>
    <name evidence="9" type="ORF">BAY60_09905</name>
</gene>
<feature type="transmembrane region" description="Helical" evidence="7">
    <location>
        <begin position="121"/>
        <end position="140"/>
    </location>
</feature>
<feature type="transmembrane region" description="Helical" evidence="7">
    <location>
        <begin position="48"/>
        <end position="67"/>
    </location>
</feature>
<accession>A0A2V4BBB1</accession>
<dbReference type="Pfam" id="PF06271">
    <property type="entry name" value="RDD"/>
    <property type="match status" value="1"/>
</dbReference>
<comment type="caution">
    <text evidence="9">The sequence shown here is derived from an EMBL/GenBank/DDBJ whole genome shotgun (WGS) entry which is preliminary data.</text>
</comment>
<dbReference type="InterPro" id="IPR016795">
    <property type="entry name" value="UCP021697"/>
</dbReference>
<evidence type="ECO:0000256" key="4">
    <source>
        <dbReference type="ARBA" id="ARBA00022989"/>
    </source>
</evidence>
<dbReference type="RefSeq" id="WP_112280573.1">
    <property type="nucleotide sequence ID" value="NZ_MASW01000001.1"/>
</dbReference>
<feature type="region of interest" description="Disordered" evidence="6">
    <location>
        <begin position="1"/>
        <end position="25"/>
    </location>
</feature>
<evidence type="ECO:0000256" key="6">
    <source>
        <dbReference type="SAM" id="MobiDB-lite"/>
    </source>
</evidence>
<dbReference type="AlphaFoldDB" id="A0A2V4BBB1"/>
<sequence length="161" mass="17368">MARWTGEWLTSLSSGSVTGDQESPRWPGEHLGLPEQGVGAVAGGGRRFLALVIDLVMASLLTSLFIRPDYNDVAQMQSYNLWAVAVWAVITVLPVSIAGFTPGMAMCGVRVARLDGVALVGAWRALLRAVLTFLLIPAIVRNADGRGWHDRATNTVVLRTR</sequence>
<keyword evidence="5 7" id="KW-0472">Membrane</keyword>
<dbReference type="Proteomes" id="UP000249915">
    <property type="component" value="Unassembled WGS sequence"/>
</dbReference>
<keyword evidence="10" id="KW-1185">Reference proteome</keyword>
<dbReference type="GO" id="GO:0005886">
    <property type="term" value="C:plasma membrane"/>
    <property type="evidence" value="ECO:0007669"/>
    <property type="project" value="UniProtKB-SubCell"/>
</dbReference>
<feature type="domain" description="RDD" evidence="8">
    <location>
        <begin position="42"/>
        <end position="152"/>
    </location>
</feature>
<comment type="subcellular location">
    <subcellularLocation>
        <location evidence="1">Cell membrane</location>
        <topology evidence="1">Multi-pass membrane protein</topology>
    </subcellularLocation>
</comment>
<protein>
    <recommendedName>
        <fullName evidence="8">RDD domain-containing protein</fullName>
    </recommendedName>
</protein>
<evidence type="ECO:0000313" key="9">
    <source>
        <dbReference type="EMBL" id="PXY32550.1"/>
    </source>
</evidence>
<keyword evidence="2" id="KW-1003">Cell membrane</keyword>
<evidence type="ECO:0000313" key="10">
    <source>
        <dbReference type="Proteomes" id="UP000249915"/>
    </source>
</evidence>